<organism evidence="1 2">
    <name type="scientific">Mycobacterium riyadhense</name>
    <dbReference type="NCBI Taxonomy" id="486698"/>
    <lineage>
        <taxon>Bacteria</taxon>
        <taxon>Bacillati</taxon>
        <taxon>Actinomycetota</taxon>
        <taxon>Actinomycetes</taxon>
        <taxon>Mycobacteriales</taxon>
        <taxon>Mycobacteriaceae</taxon>
        <taxon>Mycobacterium</taxon>
    </lineage>
</organism>
<dbReference type="GeneID" id="93492806"/>
<reference evidence="1 2" key="1">
    <citation type="submission" date="2016-01" db="EMBL/GenBank/DDBJ databases">
        <title>The new phylogeny of the genus Mycobacterium.</title>
        <authorList>
            <person name="Tarcisio F."/>
            <person name="Conor M."/>
            <person name="Antonella G."/>
            <person name="Elisabetta G."/>
            <person name="Giulia F.S."/>
            <person name="Sara T."/>
            <person name="Anna F."/>
            <person name="Clotilde B."/>
            <person name="Roberto B."/>
            <person name="Veronica D.S."/>
            <person name="Fabio R."/>
            <person name="Monica P."/>
            <person name="Olivier J."/>
            <person name="Enrico T."/>
            <person name="Nicola S."/>
        </authorList>
    </citation>
    <scope>NUCLEOTIDE SEQUENCE [LARGE SCALE GENOMIC DNA]</scope>
    <source>
        <strain evidence="1 2">DSM 45176</strain>
    </source>
</reference>
<proteinExistence type="predicted"/>
<dbReference type="Gene3D" id="3.40.960.10">
    <property type="entry name" value="VSR Endonuclease"/>
    <property type="match status" value="1"/>
</dbReference>
<sequence>MDECAVRSRRAIVCAVAGAPFIGSEALACGALSRHQLRARYRAVFPNVYLGKDVEPSLEQRIAAAWLWSNREGVIAGAAAAVLHGAKWVPDSVPVELMHSNTRPPNGVVTRRDVLLDGETQLMDGRIVTTPERTAFDIGRRGAIRSAVARLDSLSRATGYKIEDVLNIAKGHPGARGVRRLETALELVDPGAQSPRESYLRLLLIDAGLPRPRTQIPVLDVDRVPVAYLDLGWEEYLVAVEYDGDHHRVDRGQYVKDIRRYEMLERMGWIVVRVVAEDRPADIIRRVRAAITKSSVHLGL</sequence>
<keyword evidence="2" id="KW-1185">Reference proteome</keyword>
<gene>
    <name evidence="1" type="ORF">AWC22_23345</name>
</gene>
<dbReference type="Proteomes" id="UP000193087">
    <property type="component" value="Unassembled WGS sequence"/>
</dbReference>
<dbReference type="RefSeq" id="WP_085251359.1">
    <property type="nucleotide sequence ID" value="NZ_CAJMWI010000001.1"/>
</dbReference>
<accession>A0A1X2CG95</accession>
<dbReference type="InterPro" id="IPR011335">
    <property type="entry name" value="Restrct_endonuc-II-like"/>
</dbReference>
<dbReference type="AlphaFoldDB" id="A0A1X2CG95"/>
<name>A0A1X2CG95_9MYCO</name>
<evidence type="ECO:0008006" key="3">
    <source>
        <dbReference type="Google" id="ProtNLM"/>
    </source>
</evidence>
<dbReference type="EMBL" id="LQPQ01000121">
    <property type="protein sequence ID" value="ORW74329.1"/>
    <property type="molecule type" value="Genomic_DNA"/>
</dbReference>
<evidence type="ECO:0000313" key="1">
    <source>
        <dbReference type="EMBL" id="ORW74329.1"/>
    </source>
</evidence>
<evidence type="ECO:0000313" key="2">
    <source>
        <dbReference type="Proteomes" id="UP000193087"/>
    </source>
</evidence>
<comment type="caution">
    <text evidence="1">The sequence shown here is derived from an EMBL/GenBank/DDBJ whole genome shotgun (WGS) entry which is preliminary data.</text>
</comment>
<protein>
    <recommendedName>
        <fullName evidence="3">DUF559 domain-containing protein</fullName>
    </recommendedName>
</protein>
<dbReference type="OrthoDB" id="4390288at2"/>
<dbReference type="STRING" id="486698.AWC22_23345"/>
<dbReference type="SUPFAM" id="SSF52980">
    <property type="entry name" value="Restriction endonuclease-like"/>
    <property type="match status" value="1"/>
</dbReference>